<dbReference type="Proteomes" id="UP000325558">
    <property type="component" value="Unassembled WGS sequence"/>
</dbReference>
<feature type="region of interest" description="Disordered" evidence="1">
    <location>
        <begin position="1"/>
        <end position="24"/>
    </location>
</feature>
<accession>A0A5N6XWH3</accession>
<reference evidence="2" key="1">
    <citation type="submission" date="2019-04" db="EMBL/GenBank/DDBJ databases">
        <title>Friends and foes A comparative genomics study of 23 Aspergillus species from section Flavi.</title>
        <authorList>
            <consortium name="DOE Joint Genome Institute"/>
            <person name="Kjaerbolling I."/>
            <person name="Vesth T."/>
            <person name="Frisvad J.C."/>
            <person name="Nybo J.L."/>
            <person name="Theobald S."/>
            <person name="Kildgaard S."/>
            <person name="Isbrandt T."/>
            <person name="Kuo A."/>
            <person name="Sato A."/>
            <person name="Lyhne E.K."/>
            <person name="Kogle M.E."/>
            <person name="Wiebenga A."/>
            <person name="Kun R.S."/>
            <person name="Lubbers R.J."/>
            <person name="Makela M.R."/>
            <person name="Barry K."/>
            <person name="Chovatia M."/>
            <person name="Clum A."/>
            <person name="Daum C."/>
            <person name="Haridas S."/>
            <person name="He G."/>
            <person name="LaButti K."/>
            <person name="Lipzen A."/>
            <person name="Mondo S."/>
            <person name="Riley R."/>
            <person name="Salamov A."/>
            <person name="Simmons B.A."/>
            <person name="Magnuson J.K."/>
            <person name="Henrissat B."/>
            <person name="Mortensen U.H."/>
            <person name="Larsen T.O."/>
            <person name="Devries R.P."/>
            <person name="Grigoriev I.V."/>
            <person name="Machida M."/>
            <person name="Baker S.E."/>
            <person name="Andersen M.R."/>
        </authorList>
    </citation>
    <scope>NUCLEOTIDE SEQUENCE</scope>
    <source>
        <strain evidence="2">CBS 117612</strain>
    </source>
</reference>
<dbReference type="OrthoDB" id="4457578at2759"/>
<protein>
    <submittedName>
        <fullName evidence="2">Uncharacterized protein</fullName>
    </submittedName>
</protein>
<dbReference type="EMBL" id="ML737180">
    <property type="protein sequence ID" value="KAE8337462.1"/>
    <property type="molecule type" value="Genomic_DNA"/>
</dbReference>
<evidence type="ECO:0000256" key="1">
    <source>
        <dbReference type="SAM" id="MobiDB-lite"/>
    </source>
</evidence>
<name>A0A5N6XWH3_9EURO</name>
<sequence length="160" mass="17909">MLPPRHVKPSQNTVDPPPTLAPQTTQQTTINSWELVPSVVFPNLHNTICQLASRLATNPDVYLQRLPYHSVITGHGGPQKMAHIQMLLDLLNTQARQNNIWSPKGGYVAIVTDSRNDEYWSAYPGRSKGPTELFKIHNRAVLRGSKSTLHYYVIAQGQGF</sequence>
<gene>
    <name evidence="2" type="ORF">BDV24DRAFT_167325</name>
</gene>
<evidence type="ECO:0000313" key="2">
    <source>
        <dbReference type="EMBL" id="KAE8337462.1"/>
    </source>
</evidence>
<dbReference type="AlphaFoldDB" id="A0A5N6XWH3"/>
<organism evidence="2">
    <name type="scientific">Aspergillus arachidicola</name>
    <dbReference type="NCBI Taxonomy" id="656916"/>
    <lineage>
        <taxon>Eukaryota</taxon>
        <taxon>Fungi</taxon>
        <taxon>Dikarya</taxon>
        <taxon>Ascomycota</taxon>
        <taxon>Pezizomycotina</taxon>
        <taxon>Eurotiomycetes</taxon>
        <taxon>Eurotiomycetidae</taxon>
        <taxon>Eurotiales</taxon>
        <taxon>Aspergillaceae</taxon>
        <taxon>Aspergillus</taxon>
        <taxon>Aspergillus subgen. Circumdati</taxon>
    </lineage>
</organism>
<proteinExistence type="predicted"/>